<dbReference type="RefSeq" id="WP_160370237.1">
    <property type="nucleotide sequence ID" value="NZ_WSQA01000013.1"/>
</dbReference>
<sequence>MNNKMLYVSPCIKLEEIELENGIATNSATLQPGKKTNPFVPEVEDWKDNGFQTNDFDVL</sequence>
<organism evidence="2 3">
    <name type="scientific">Sphingobacterium humi</name>
    <dbReference type="NCBI Taxonomy" id="1796905"/>
    <lineage>
        <taxon>Bacteria</taxon>
        <taxon>Pseudomonadati</taxon>
        <taxon>Bacteroidota</taxon>
        <taxon>Sphingobacteriia</taxon>
        <taxon>Sphingobacteriales</taxon>
        <taxon>Sphingobacteriaceae</taxon>
        <taxon>Sphingobacterium</taxon>
    </lineage>
</organism>
<reference evidence="2 3" key="1">
    <citation type="submission" date="2019-12" db="EMBL/GenBank/DDBJ databases">
        <authorList>
            <person name="Dong K."/>
        </authorList>
    </citation>
    <scope>NUCLEOTIDE SEQUENCE [LARGE SCALE GENOMIC DNA]</scope>
    <source>
        <strain evidence="2 3">JCM 31225</strain>
    </source>
</reference>
<feature type="compositionally biased region" description="Polar residues" evidence="1">
    <location>
        <begin position="50"/>
        <end position="59"/>
    </location>
</feature>
<comment type="caution">
    <text evidence="2">The sequence shown here is derived from an EMBL/GenBank/DDBJ whole genome shotgun (WGS) entry which is preliminary data.</text>
</comment>
<name>A0A6N8L5S0_9SPHI</name>
<dbReference type="AlphaFoldDB" id="A0A6N8L5S0"/>
<evidence type="ECO:0000313" key="2">
    <source>
        <dbReference type="EMBL" id="MVZ63528.1"/>
    </source>
</evidence>
<dbReference type="OrthoDB" id="712037at2"/>
<keyword evidence="3" id="KW-1185">Reference proteome</keyword>
<evidence type="ECO:0000313" key="3">
    <source>
        <dbReference type="Proteomes" id="UP000435036"/>
    </source>
</evidence>
<dbReference type="Proteomes" id="UP000435036">
    <property type="component" value="Unassembled WGS sequence"/>
</dbReference>
<evidence type="ECO:0000256" key="1">
    <source>
        <dbReference type="SAM" id="MobiDB-lite"/>
    </source>
</evidence>
<gene>
    <name evidence="2" type="ORF">GQF63_15980</name>
</gene>
<proteinExistence type="predicted"/>
<feature type="region of interest" description="Disordered" evidence="1">
    <location>
        <begin position="30"/>
        <end position="59"/>
    </location>
</feature>
<protein>
    <submittedName>
        <fullName evidence="2">Uncharacterized protein</fullName>
    </submittedName>
</protein>
<dbReference type="EMBL" id="WSQA01000013">
    <property type="protein sequence ID" value="MVZ63528.1"/>
    <property type="molecule type" value="Genomic_DNA"/>
</dbReference>
<accession>A0A6N8L5S0</accession>